<keyword evidence="1" id="KW-0472">Membrane</keyword>
<dbReference type="Pfam" id="PF00078">
    <property type="entry name" value="RVT_1"/>
    <property type="match status" value="1"/>
</dbReference>
<feature type="non-terminal residue" evidence="3">
    <location>
        <position position="431"/>
    </location>
</feature>
<dbReference type="PROSITE" id="PS51257">
    <property type="entry name" value="PROKAR_LIPOPROTEIN"/>
    <property type="match status" value="1"/>
</dbReference>
<dbReference type="Proteomes" id="UP000078046">
    <property type="component" value="Unassembled WGS sequence"/>
</dbReference>
<dbReference type="SUPFAM" id="SSF53474">
    <property type="entry name" value="alpha/beta-Hydrolases"/>
    <property type="match status" value="1"/>
</dbReference>
<accession>A0A177BCS4</accession>
<dbReference type="GO" id="GO:0008374">
    <property type="term" value="F:O-acyltransferase activity"/>
    <property type="evidence" value="ECO:0007669"/>
    <property type="project" value="InterPro"/>
</dbReference>
<keyword evidence="4" id="KW-1185">Reference proteome</keyword>
<evidence type="ECO:0000313" key="3">
    <source>
        <dbReference type="EMBL" id="OAF71321.1"/>
    </source>
</evidence>
<protein>
    <recommendedName>
        <fullName evidence="2">Reverse transcriptase domain-containing protein</fullName>
    </recommendedName>
</protein>
<dbReference type="GO" id="GO:0006629">
    <property type="term" value="P:lipid metabolic process"/>
    <property type="evidence" value="ECO:0007669"/>
    <property type="project" value="InterPro"/>
</dbReference>
<dbReference type="InterPro" id="IPR050951">
    <property type="entry name" value="Retrovirus_Pol_polyprotein"/>
</dbReference>
<organism evidence="3 4">
    <name type="scientific">Intoshia linei</name>
    <dbReference type="NCBI Taxonomy" id="1819745"/>
    <lineage>
        <taxon>Eukaryota</taxon>
        <taxon>Metazoa</taxon>
        <taxon>Spiralia</taxon>
        <taxon>Lophotrochozoa</taxon>
        <taxon>Mesozoa</taxon>
        <taxon>Orthonectida</taxon>
        <taxon>Rhopaluridae</taxon>
        <taxon>Intoshia</taxon>
    </lineage>
</organism>
<dbReference type="InterPro" id="IPR043128">
    <property type="entry name" value="Rev_trsase/Diguanyl_cyclase"/>
</dbReference>
<reference evidence="3 4" key="1">
    <citation type="submission" date="2016-04" db="EMBL/GenBank/DDBJ databases">
        <title>The genome of Intoshia linei affirms orthonectids as highly simplified spiralians.</title>
        <authorList>
            <person name="Mikhailov K.V."/>
            <person name="Slusarev G.S."/>
            <person name="Nikitin M.A."/>
            <person name="Logacheva M.D."/>
            <person name="Penin A."/>
            <person name="Aleoshin V."/>
            <person name="Panchin Y.V."/>
        </authorList>
    </citation>
    <scope>NUCLEOTIDE SEQUENCE [LARGE SCALE GENOMIC DNA]</scope>
    <source>
        <strain evidence="3">Intl2013</strain>
        <tissue evidence="3">Whole animal</tissue>
    </source>
</reference>
<dbReference type="PANTHER" id="PTHR37984:SF9">
    <property type="entry name" value="INTEGRASE CATALYTIC DOMAIN-CONTAINING PROTEIN"/>
    <property type="match status" value="1"/>
</dbReference>
<feature type="transmembrane region" description="Helical" evidence="1">
    <location>
        <begin position="12"/>
        <end position="34"/>
    </location>
</feature>
<dbReference type="OrthoDB" id="10068977at2759"/>
<sequence>MMQENKEQKNNIVLYVCSLITLLFFSCVLVLMNIREYLKVSQSNTTVILVPGFGGSKMYYSCRVNYTSRECVQWPIKPNFSTVVYGMSGYLIKSLQLHYSNSIYHGYKYNYSQSHIKLGNYSVHQICYIDSDTKYEPIFKKFIDMLIRSGYKNKVNMFGLPYDFRFYPNESIVKSMNHFINVTETGDKINIVTHSYGCIQVLHAMSVINIKLVKKHINKVIFVSCPLGGAPNAKIFSKIDLKQAYHQMNLSEKSRYLTTFTTPINLFYYKRVPFGLASAPAAFQRIMNSILDGIPGIECILDDILIHANSTRRHDEILKDVLQRIKKYNIVLITDKCLISQTSIKIFGHILSDKGVQANPDKVSCLLKMKPPTTVHENFLIICEPLYSLIRKDSTFNWDSRCQTSFEQIKAAIGKYVIISTFDPYSDTIVQ</sequence>
<dbReference type="CDD" id="cd01647">
    <property type="entry name" value="RT_LTR"/>
    <property type="match status" value="1"/>
</dbReference>
<evidence type="ECO:0000259" key="2">
    <source>
        <dbReference type="PROSITE" id="PS50878"/>
    </source>
</evidence>
<dbReference type="EMBL" id="LWCA01000061">
    <property type="protein sequence ID" value="OAF71321.1"/>
    <property type="molecule type" value="Genomic_DNA"/>
</dbReference>
<dbReference type="InterPro" id="IPR043502">
    <property type="entry name" value="DNA/RNA_pol_sf"/>
</dbReference>
<evidence type="ECO:0000313" key="4">
    <source>
        <dbReference type="Proteomes" id="UP000078046"/>
    </source>
</evidence>
<proteinExistence type="predicted"/>
<dbReference type="SUPFAM" id="SSF56672">
    <property type="entry name" value="DNA/RNA polymerases"/>
    <property type="match status" value="1"/>
</dbReference>
<dbReference type="Gene3D" id="3.30.70.270">
    <property type="match status" value="2"/>
</dbReference>
<dbReference type="InterPro" id="IPR029058">
    <property type="entry name" value="AB_hydrolase_fold"/>
</dbReference>
<keyword evidence="1" id="KW-0812">Transmembrane</keyword>
<feature type="domain" description="Reverse transcriptase" evidence="2">
    <location>
        <begin position="161"/>
        <end position="351"/>
    </location>
</feature>
<name>A0A177BCS4_9BILA</name>
<gene>
    <name evidence="3" type="ORF">A3Q56_00921</name>
</gene>
<dbReference type="PROSITE" id="PS50878">
    <property type="entry name" value="RT_POL"/>
    <property type="match status" value="1"/>
</dbReference>
<keyword evidence="1" id="KW-1133">Transmembrane helix</keyword>
<dbReference type="AlphaFoldDB" id="A0A177BCS4"/>
<dbReference type="InterPro" id="IPR000477">
    <property type="entry name" value="RT_dom"/>
</dbReference>
<dbReference type="PANTHER" id="PTHR37984">
    <property type="entry name" value="PROTEIN CBG26694"/>
    <property type="match status" value="1"/>
</dbReference>
<dbReference type="Gene3D" id="3.10.10.10">
    <property type="entry name" value="HIV Type 1 Reverse Transcriptase, subunit A, domain 1"/>
    <property type="match status" value="1"/>
</dbReference>
<evidence type="ECO:0000256" key="1">
    <source>
        <dbReference type="SAM" id="Phobius"/>
    </source>
</evidence>
<comment type="caution">
    <text evidence="3">The sequence shown here is derived from an EMBL/GenBank/DDBJ whole genome shotgun (WGS) entry which is preliminary data.</text>
</comment>